<reference evidence="3 4" key="1">
    <citation type="submission" date="2021-01" db="EMBL/GenBank/DDBJ databases">
        <title>Whole genome shotgun sequence of Planotetraspora mira NBRC 15435.</title>
        <authorList>
            <person name="Komaki H."/>
            <person name="Tamura T."/>
        </authorList>
    </citation>
    <scope>NUCLEOTIDE SEQUENCE [LARGE SCALE GENOMIC DNA]</scope>
    <source>
        <strain evidence="3 4">NBRC 15435</strain>
    </source>
</reference>
<evidence type="ECO:0000256" key="2">
    <source>
        <dbReference type="SAM" id="Phobius"/>
    </source>
</evidence>
<dbReference type="EMBL" id="BOOO01000004">
    <property type="protein sequence ID" value="GII27558.1"/>
    <property type="molecule type" value="Genomic_DNA"/>
</dbReference>
<keyword evidence="4" id="KW-1185">Reference proteome</keyword>
<gene>
    <name evidence="3" type="ORF">Pmi06nite_10000</name>
</gene>
<sequence>MRRLGRHLMDFMVEFVGEFVVWGVLAVIGAGFVIAVSALFHLPWLTRALVTGDNASIRLLAIIGLVALIGAVAAVTWLVRKIRKKKAPPPDAQNAGEGREGSAVPHRKGRGRHAASEGRGPFGHSP</sequence>
<dbReference type="AlphaFoldDB" id="A0A8J3X8J2"/>
<accession>A0A8J3X8J2</accession>
<feature type="transmembrane region" description="Helical" evidence="2">
    <location>
        <begin position="20"/>
        <end position="45"/>
    </location>
</feature>
<comment type="caution">
    <text evidence="3">The sequence shown here is derived from an EMBL/GenBank/DDBJ whole genome shotgun (WGS) entry which is preliminary data.</text>
</comment>
<name>A0A8J3X8J2_9ACTN</name>
<feature type="region of interest" description="Disordered" evidence="1">
    <location>
        <begin position="84"/>
        <end position="126"/>
    </location>
</feature>
<keyword evidence="2" id="KW-0812">Transmembrane</keyword>
<organism evidence="3 4">
    <name type="scientific">Planotetraspora mira</name>
    <dbReference type="NCBI Taxonomy" id="58121"/>
    <lineage>
        <taxon>Bacteria</taxon>
        <taxon>Bacillati</taxon>
        <taxon>Actinomycetota</taxon>
        <taxon>Actinomycetes</taxon>
        <taxon>Streptosporangiales</taxon>
        <taxon>Streptosporangiaceae</taxon>
        <taxon>Planotetraspora</taxon>
    </lineage>
</organism>
<keyword evidence="2" id="KW-0472">Membrane</keyword>
<feature type="transmembrane region" description="Helical" evidence="2">
    <location>
        <begin position="57"/>
        <end position="79"/>
    </location>
</feature>
<protein>
    <submittedName>
        <fullName evidence="3">Uncharacterized protein</fullName>
    </submittedName>
</protein>
<keyword evidence="2" id="KW-1133">Transmembrane helix</keyword>
<evidence type="ECO:0000313" key="3">
    <source>
        <dbReference type="EMBL" id="GII27558.1"/>
    </source>
</evidence>
<evidence type="ECO:0000313" key="4">
    <source>
        <dbReference type="Proteomes" id="UP000650628"/>
    </source>
</evidence>
<dbReference type="Proteomes" id="UP000650628">
    <property type="component" value="Unassembled WGS sequence"/>
</dbReference>
<proteinExistence type="predicted"/>
<evidence type="ECO:0000256" key="1">
    <source>
        <dbReference type="SAM" id="MobiDB-lite"/>
    </source>
</evidence>